<dbReference type="Pfam" id="PF03726">
    <property type="entry name" value="PNPase"/>
    <property type="match status" value="1"/>
</dbReference>
<evidence type="ECO:0000256" key="8">
    <source>
        <dbReference type="HAMAP-Rule" id="MF_01595"/>
    </source>
</evidence>
<name>A0A1I3U617_9BACT</name>
<evidence type="ECO:0000256" key="5">
    <source>
        <dbReference type="ARBA" id="ARBA00022723"/>
    </source>
</evidence>
<evidence type="ECO:0000256" key="4">
    <source>
        <dbReference type="ARBA" id="ARBA00022695"/>
    </source>
</evidence>
<dbReference type="InterPro" id="IPR015848">
    <property type="entry name" value="PNPase_PH_RNA-bd_bac/org-type"/>
</dbReference>
<dbReference type="NCBIfam" id="TIGR03591">
    <property type="entry name" value="polynuc_phos"/>
    <property type="match status" value="1"/>
</dbReference>
<dbReference type="NCBIfam" id="NF008805">
    <property type="entry name" value="PRK11824.1"/>
    <property type="match status" value="1"/>
</dbReference>
<comment type="function">
    <text evidence="8">Involved in mRNA degradation. Catalyzes the phosphorolysis of single-stranded polyribonucleotides processively in the 3'- to 5'-direction.</text>
</comment>
<dbReference type="Pfam" id="PF03725">
    <property type="entry name" value="RNase_PH_C"/>
    <property type="match status" value="2"/>
</dbReference>
<dbReference type="InterPro" id="IPR027408">
    <property type="entry name" value="PNPase/RNase_PH_dom_sf"/>
</dbReference>
<gene>
    <name evidence="8" type="primary">pnp</name>
    <name evidence="11" type="ORF">SAMN04488082_10737</name>
</gene>
<keyword evidence="2 8" id="KW-0963">Cytoplasm</keyword>
<proteinExistence type="inferred from homology"/>
<dbReference type="CDD" id="cd11364">
    <property type="entry name" value="RNase_PH_PNPase_2"/>
    <property type="match status" value="1"/>
</dbReference>
<dbReference type="InterPro" id="IPR012340">
    <property type="entry name" value="NA-bd_OB-fold"/>
</dbReference>
<dbReference type="HAMAP" id="MF_01595">
    <property type="entry name" value="PNPase"/>
    <property type="match status" value="1"/>
</dbReference>
<comment type="cofactor">
    <cofactor evidence="8">
        <name>Mg(2+)</name>
        <dbReference type="ChEBI" id="CHEBI:18420"/>
    </cofactor>
</comment>
<feature type="region of interest" description="Disordered" evidence="9">
    <location>
        <begin position="701"/>
        <end position="735"/>
    </location>
</feature>
<sequence>MAAFQTTRRTIPMGDSEIIIEHGKLALQASGAVTVQWGDTVVLVTATHQALDRVVDFLPLTCNYQEMLYSAGRVPGNYFRREVGRPSEHETLTSRLMDRPIRPLFPKGCTNEIQVIATVISSDKERSADILAMLGASTALHISEIPFAGPIAAIRVGYRDGQFLLNPTASELATSQLNMILAGSRDAVVMVEGGAQFLSEDIMTEAVAWGHAQLGPLLDVQEELRKELGREKFTVTPPAEDAELIAVVAELATAPLTEALAVPGKMDRRDAKKKVKQNLMEALVAKFAETPERVRGVGEIMEKLEKKIVRQRIMKDKIRIDGRDLTTVRPLIMEVGFLPRTHGSAIFTRGETKALCTCTLGSTRDEQRIETLAGDTSRRFLMHYNFPPYSVGEARMLRAPGRREIGHGALSERALNPVLPAPDAFPFTIRVVSDIMESNGSSSMASVCGGTLALMDAGVPIKTPIAGIAMGLIKEGDEYLVLTDILGDEDHLGDMDFKVAGSRDGVTSIQMDIKIAGIPAEVMQKALHQAKDARVNILDQMEALIAAPRGELSKFAPQMDIVHISQDKIREVIGPGGKNIKAICEATSADIDIDDSGKISIFAPDSTSLAKAREMVLYYDQKAELNKDYDGIVKKIMDFGAFIEILPGLEGLCHISQLARDRVNVVTDVVQEGDAIRVRVIDIEPSGRIKLSRKAIILEELGEEPEPVQPRSDRPRNDRPRGGDRGGDRGGPRRR</sequence>
<dbReference type="PROSITE" id="PS50126">
    <property type="entry name" value="S1"/>
    <property type="match status" value="1"/>
</dbReference>
<accession>A0A1I3U617</accession>
<dbReference type="GO" id="GO:0005829">
    <property type="term" value="C:cytosol"/>
    <property type="evidence" value="ECO:0007669"/>
    <property type="project" value="TreeGrafter"/>
</dbReference>
<dbReference type="STRING" id="52560.SAMN04488082_10737"/>
<keyword evidence="7 8" id="KW-0694">RNA-binding</keyword>
<evidence type="ECO:0000256" key="9">
    <source>
        <dbReference type="SAM" id="MobiDB-lite"/>
    </source>
</evidence>
<feature type="compositionally biased region" description="Basic and acidic residues" evidence="9">
    <location>
        <begin position="711"/>
        <end position="735"/>
    </location>
</feature>
<dbReference type="InterPro" id="IPR004088">
    <property type="entry name" value="KH_dom_type_1"/>
</dbReference>
<keyword evidence="6 8" id="KW-0460">Magnesium</keyword>
<organism evidence="11 12">
    <name type="scientific">Desulfomicrobium apsheronum</name>
    <dbReference type="NCBI Taxonomy" id="52560"/>
    <lineage>
        <taxon>Bacteria</taxon>
        <taxon>Pseudomonadati</taxon>
        <taxon>Thermodesulfobacteriota</taxon>
        <taxon>Desulfovibrionia</taxon>
        <taxon>Desulfovibrionales</taxon>
        <taxon>Desulfomicrobiaceae</taxon>
        <taxon>Desulfomicrobium</taxon>
    </lineage>
</organism>
<dbReference type="EMBL" id="FORX01000007">
    <property type="protein sequence ID" value="SFJ78335.1"/>
    <property type="molecule type" value="Genomic_DNA"/>
</dbReference>
<dbReference type="SMART" id="SM00322">
    <property type="entry name" value="KH"/>
    <property type="match status" value="1"/>
</dbReference>
<dbReference type="FunFam" id="3.30.230.70:FF:000001">
    <property type="entry name" value="Polyribonucleotide nucleotidyltransferase"/>
    <property type="match status" value="1"/>
</dbReference>
<comment type="catalytic activity">
    <reaction evidence="8">
        <text>RNA(n+1) + phosphate = RNA(n) + a ribonucleoside 5'-diphosphate</text>
        <dbReference type="Rhea" id="RHEA:22096"/>
        <dbReference type="Rhea" id="RHEA-COMP:14527"/>
        <dbReference type="Rhea" id="RHEA-COMP:17342"/>
        <dbReference type="ChEBI" id="CHEBI:43474"/>
        <dbReference type="ChEBI" id="CHEBI:57930"/>
        <dbReference type="ChEBI" id="CHEBI:140395"/>
        <dbReference type="EC" id="2.7.7.8"/>
    </reaction>
</comment>
<dbReference type="InterPro" id="IPR012162">
    <property type="entry name" value="PNPase"/>
</dbReference>
<dbReference type="InterPro" id="IPR001247">
    <property type="entry name" value="ExoRNase_PH_dom1"/>
</dbReference>
<dbReference type="InterPro" id="IPR036612">
    <property type="entry name" value="KH_dom_type_1_sf"/>
</dbReference>
<dbReference type="PANTHER" id="PTHR11252:SF0">
    <property type="entry name" value="POLYRIBONUCLEOTIDE NUCLEOTIDYLTRANSFERASE 1, MITOCHONDRIAL"/>
    <property type="match status" value="1"/>
</dbReference>
<dbReference type="SUPFAM" id="SSF46915">
    <property type="entry name" value="Polynucleotide phosphorylase/guanosine pentaphosphate synthase (PNPase/GPSI), domain 3"/>
    <property type="match status" value="1"/>
</dbReference>
<reference evidence="12" key="1">
    <citation type="submission" date="2016-10" db="EMBL/GenBank/DDBJ databases">
        <authorList>
            <person name="Varghese N."/>
            <person name="Submissions S."/>
        </authorList>
    </citation>
    <scope>NUCLEOTIDE SEQUENCE [LARGE SCALE GENOMIC DNA]</scope>
    <source>
        <strain evidence="12">DSM 5918</strain>
    </source>
</reference>
<dbReference type="Gene3D" id="2.40.50.140">
    <property type="entry name" value="Nucleic acid-binding proteins"/>
    <property type="match status" value="1"/>
</dbReference>
<dbReference type="InterPro" id="IPR036345">
    <property type="entry name" value="ExoRNase_PH_dom2_sf"/>
</dbReference>
<keyword evidence="12" id="KW-1185">Reference proteome</keyword>
<dbReference type="Pfam" id="PF01138">
    <property type="entry name" value="RNase_PH"/>
    <property type="match status" value="2"/>
</dbReference>
<protein>
    <recommendedName>
        <fullName evidence="8">Polyribonucleotide nucleotidyltransferase</fullName>
        <ecNumber evidence="8">2.7.7.8</ecNumber>
    </recommendedName>
    <alternativeName>
        <fullName evidence="8">Polynucleotide phosphorylase</fullName>
        <shortName evidence="8">PNPase</shortName>
    </alternativeName>
</protein>
<dbReference type="FunFam" id="3.30.230.70:FF:000002">
    <property type="entry name" value="Polyribonucleotide nucleotidyltransferase"/>
    <property type="match status" value="1"/>
</dbReference>
<dbReference type="PROSITE" id="PS50084">
    <property type="entry name" value="KH_TYPE_1"/>
    <property type="match status" value="1"/>
</dbReference>
<dbReference type="OrthoDB" id="9804305at2"/>
<feature type="binding site" evidence="8">
    <location>
        <position position="496"/>
    </location>
    <ligand>
        <name>Mg(2+)</name>
        <dbReference type="ChEBI" id="CHEBI:18420"/>
    </ligand>
</feature>
<dbReference type="SUPFAM" id="SSF55666">
    <property type="entry name" value="Ribonuclease PH domain 2-like"/>
    <property type="match status" value="2"/>
</dbReference>
<evidence type="ECO:0000256" key="2">
    <source>
        <dbReference type="ARBA" id="ARBA00022490"/>
    </source>
</evidence>
<dbReference type="RefSeq" id="WP_092374193.1">
    <property type="nucleotide sequence ID" value="NZ_FORX01000007.1"/>
</dbReference>
<evidence type="ECO:0000313" key="11">
    <source>
        <dbReference type="EMBL" id="SFJ78335.1"/>
    </source>
</evidence>
<dbReference type="GO" id="GO:0000175">
    <property type="term" value="F:3'-5'-RNA exonuclease activity"/>
    <property type="evidence" value="ECO:0007669"/>
    <property type="project" value="TreeGrafter"/>
</dbReference>
<comment type="subcellular location">
    <subcellularLocation>
        <location evidence="8">Cytoplasm</location>
    </subcellularLocation>
</comment>
<dbReference type="GO" id="GO:0000287">
    <property type="term" value="F:magnesium ion binding"/>
    <property type="evidence" value="ECO:0007669"/>
    <property type="project" value="UniProtKB-UniRule"/>
</dbReference>
<evidence type="ECO:0000313" key="12">
    <source>
        <dbReference type="Proteomes" id="UP000198635"/>
    </source>
</evidence>
<dbReference type="Gene3D" id="3.30.1370.10">
    <property type="entry name" value="K Homology domain, type 1"/>
    <property type="match status" value="1"/>
</dbReference>
<dbReference type="GO" id="GO:0006402">
    <property type="term" value="P:mRNA catabolic process"/>
    <property type="evidence" value="ECO:0007669"/>
    <property type="project" value="UniProtKB-UniRule"/>
</dbReference>
<dbReference type="InterPro" id="IPR020568">
    <property type="entry name" value="Ribosomal_Su5_D2-typ_SF"/>
</dbReference>
<dbReference type="FunFam" id="3.30.1370.10:FF:000001">
    <property type="entry name" value="Polyribonucleotide nucleotidyltransferase"/>
    <property type="match status" value="1"/>
</dbReference>
<dbReference type="PIRSF" id="PIRSF005499">
    <property type="entry name" value="PNPase"/>
    <property type="match status" value="1"/>
</dbReference>
<dbReference type="Proteomes" id="UP000198635">
    <property type="component" value="Unassembled WGS sequence"/>
</dbReference>
<dbReference type="Pfam" id="PF00013">
    <property type="entry name" value="KH_1"/>
    <property type="match status" value="1"/>
</dbReference>
<evidence type="ECO:0000256" key="3">
    <source>
        <dbReference type="ARBA" id="ARBA00022679"/>
    </source>
</evidence>
<keyword evidence="5 8" id="KW-0479">Metal-binding</keyword>
<evidence type="ECO:0000256" key="1">
    <source>
        <dbReference type="ARBA" id="ARBA00007404"/>
    </source>
</evidence>
<dbReference type="SUPFAM" id="SSF54211">
    <property type="entry name" value="Ribosomal protein S5 domain 2-like"/>
    <property type="match status" value="2"/>
</dbReference>
<feature type="domain" description="S1 motif" evidence="10">
    <location>
        <begin position="626"/>
        <end position="694"/>
    </location>
</feature>
<keyword evidence="3 8" id="KW-0808">Transferase</keyword>
<dbReference type="EC" id="2.7.7.8" evidence="8"/>
<dbReference type="CDD" id="cd02393">
    <property type="entry name" value="KH-I_PNPase"/>
    <property type="match status" value="1"/>
</dbReference>
<dbReference type="InterPro" id="IPR015847">
    <property type="entry name" value="ExoRNase_PH_dom2"/>
</dbReference>
<dbReference type="SUPFAM" id="SSF50249">
    <property type="entry name" value="Nucleic acid-binding proteins"/>
    <property type="match status" value="1"/>
</dbReference>
<dbReference type="GO" id="GO:0006396">
    <property type="term" value="P:RNA processing"/>
    <property type="evidence" value="ECO:0007669"/>
    <property type="project" value="InterPro"/>
</dbReference>
<dbReference type="InterPro" id="IPR004087">
    <property type="entry name" value="KH_dom"/>
</dbReference>
<dbReference type="GO" id="GO:0003723">
    <property type="term" value="F:RNA binding"/>
    <property type="evidence" value="ECO:0007669"/>
    <property type="project" value="UniProtKB-UniRule"/>
</dbReference>
<dbReference type="Pfam" id="PF00575">
    <property type="entry name" value="S1"/>
    <property type="match status" value="1"/>
</dbReference>
<dbReference type="Gene3D" id="3.30.230.70">
    <property type="entry name" value="GHMP Kinase, N-terminal domain"/>
    <property type="match status" value="2"/>
</dbReference>
<dbReference type="AlphaFoldDB" id="A0A1I3U617"/>
<dbReference type="CDD" id="cd04472">
    <property type="entry name" value="S1_PNPase"/>
    <property type="match status" value="1"/>
</dbReference>
<dbReference type="PANTHER" id="PTHR11252">
    <property type="entry name" value="POLYRIBONUCLEOTIDE NUCLEOTIDYLTRANSFERASE"/>
    <property type="match status" value="1"/>
</dbReference>
<dbReference type="GO" id="GO:0004654">
    <property type="term" value="F:polyribonucleotide nucleotidyltransferase activity"/>
    <property type="evidence" value="ECO:0007669"/>
    <property type="project" value="UniProtKB-UniRule"/>
</dbReference>
<evidence type="ECO:0000256" key="7">
    <source>
        <dbReference type="ARBA" id="ARBA00022884"/>
    </source>
</evidence>
<comment type="similarity">
    <text evidence="1 8">Belongs to the polyribonucleotide nucleotidyltransferase family.</text>
</comment>
<dbReference type="CDD" id="cd11363">
    <property type="entry name" value="RNase_PH_PNPase_1"/>
    <property type="match status" value="1"/>
</dbReference>
<evidence type="ECO:0000259" key="10">
    <source>
        <dbReference type="PROSITE" id="PS50126"/>
    </source>
</evidence>
<feature type="binding site" evidence="8">
    <location>
        <position position="490"/>
    </location>
    <ligand>
        <name>Mg(2+)</name>
        <dbReference type="ChEBI" id="CHEBI:18420"/>
    </ligand>
</feature>
<dbReference type="InterPro" id="IPR003029">
    <property type="entry name" value="S1_domain"/>
</dbReference>
<dbReference type="InterPro" id="IPR036456">
    <property type="entry name" value="PNPase_PH_RNA-bd_sf"/>
</dbReference>
<keyword evidence="4 8" id="KW-0548">Nucleotidyltransferase</keyword>
<dbReference type="SMART" id="SM00316">
    <property type="entry name" value="S1"/>
    <property type="match status" value="1"/>
</dbReference>
<evidence type="ECO:0000256" key="6">
    <source>
        <dbReference type="ARBA" id="ARBA00022842"/>
    </source>
</evidence>
<dbReference type="SUPFAM" id="SSF54791">
    <property type="entry name" value="Eukaryotic type KH-domain (KH-domain type I)"/>
    <property type="match status" value="1"/>
</dbReference>